<comment type="caution">
    <text evidence="2">The sequence shown here is derived from an EMBL/GenBank/DDBJ whole genome shotgun (WGS) entry which is preliminary data.</text>
</comment>
<dbReference type="InterPro" id="IPR036120">
    <property type="entry name" value="SAK/SK_sf"/>
</dbReference>
<evidence type="ECO:0000313" key="3">
    <source>
        <dbReference type="Proteomes" id="UP001228504"/>
    </source>
</evidence>
<evidence type="ECO:0008006" key="4">
    <source>
        <dbReference type="Google" id="ProtNLM"/>
    </source>
</evidence>
<organism evidence="2 3">
    <name type="scientific">Eubacterium multiforme</name>
    <dbReference type="NCBI Taxonomy" id="83339"/>
    <lineage>
        <taxon>Bacteria</taxon>
        <taxon>Bacillati</taxon>
        <taxon>Bacillota</taxon>
        <taxon>Clostridia</taxon>
        <taxon>Eubacteriales</taxon>
        <taxon>Eubacteriaceae</taxon>
        <taxon>Eubacterium</taxon>
    </lineage>
</organism>
<name>A0ABT9USW4_9FIRM</name>
<evidence type="ECO:0000313" key="2">
    <source>
        <dbReference type="EMBL" id="MDQ0149389.1"/>
    </source>
</evidence>
<dbReference type="Proteomes" id="UP001228504">
    <property type="component" value="Unassembled WGS sequence"/>
</dbReference>
<gene>
    <name evidence="2" type="ORF">J2S18_001319</name>
</gene>
<feature type="compositionally biased region" description="Low complexity" evidence="1">
    <location>
        <begin position="301"/>
        <end position="315"/>
    </location>
</feature>
<dbReference type="SUPFAM" id="SSF54328">
    <property type="entry name" value="Staphylokinase/streptokinase"/>
    <property type="match status" value="1"/>
</dbReference>
<feature type="region of interest" description="Disordered" evidence="1">
    <location>
        <begin position="290"/>
        <end position="338"/>
    </location>
</feature>
<sequence length="423" mass="49037">MLKSKKLIFVLALGLFIAFFKVNLVNAADFKKHSSEKLGEETLLTINVDAKDAETGEHLLYVPFIDSNVKIGDTLNYKDVIKLIENKINEKLRYPEYKVEGFSDDVYLKEGYSETDIKLLSNKDIKLPIIKGLKEKEAYSITGNVLISKYPKPEIPKDVEENIRVIYGSHYYEKTNNGVLHKLGFFDEKEFEGSNAGSILNSDELKYLAQKSLDNHYGINKYKIKSRRMTTARNMTASIYNNDEDEILSDMNTNNSFSYMIKPQIKDPKVKDYKLYIRDTFYVEKTNSKEDVENPEINSDNSYNENNTSLESESNVKPYSKPDIKPITKPQTKPTETNVSIKPAIKPVFNTPVNPYLNTYYSYTYTYNYNDSNLISLLNEFENFMTPSFNGQFKPVQNNFNNNVYSDRDFLNFLNRFENFLNY</sequence>
<accession>A0ABT9USW4</accession>
<proteinExistence type="predicted"/>
<protein>
    <recommendedName>
        <fullName evidence="4">G5 domain-containing protein</fullName>
    </recommendedName>
</protein>
<feature type="compositionally biased region" description="Polar residues" evidence="1">
    <location>
        <begin position="329"/>
        <end position="338"/>
    </location>
</feature>
<keyword evidence="3" id="KW-1185">Reference proteome</keyword>
<dbReference type="RefSeq" id="WP_307484805.1">
    <property type="nucleotide sequence ID" value="NZ_JAUSUF010000003.1"/>
</dbReference>
<evidence type="ECO:0000256" key="1">
    <source>
        <dbReference type="SAM" id="MobiDB-lite"/>
    </source>
</evidence>
<reference evidence="2 3" key="1">
    <citation type="submission" date="2023-07" db="EMBL/GenBank/DDBJ databases">
        <title>Genomic Encyclopedia of Type Strains, Phase IV (KMG-IV): sequencing the most valuable type-strain genomes for metagenomic binning, comparative biology and taxonomic classification.</title>
        <authorList>
            <person name="Goeker M."/>
        </authorList>
    </citation>
    <scope>NUCLEOTIDE SEQUENCE [LARGE SCALE GENOMIC DNA]</scope>
    <source>
        <strain evidence="2 3">DSM 20694</strain>
    </source>
</reference>
<dbReference type="Gene3D" id="3.10.20.130">
    <property type="match status" value="1"/>
</dbReference>
<dbReference type="EMBL" id="JAUSUF010000003">
    <property type="protein sequence ID" value="MDQ0149389.1"/>
    <property type="molecule type" value="Genomic_DNA"/>
</dbReference>